<dbReference type="EMBL" id="CP035544">
    <property type="protein sequence ID" value="QBA63896.1"/>
    <property type="molecule type" value="Genomic_DNA"/>
</dbReference>
<evidence type="ECO:0000256" key="5">
    <source>
        <dbReference type="ARBA" id="ARBA00023136"/>
    </source>
</evidence>
<feature type="transmembrane region" description="Helical" evidence="6">
    <location>
        <begin position="311"/>
        <end position="334"/>
    </location>
</feature>
<evidence type="ECO:0000256" key="2">
    <source>
        <dbReference type="ARBA" id="ARBA00022475"/>
    </source>
</evidence>
<dbReference type="InterPro" id="IPR050833">
    <property type="entry name" value="Poly_Biosynth_Transport"/>
</dbReference>
<evidence type="ECO:0000256" key="3">
    <source>
        <dbReference type="ARBA" id="ARBA00022692"/>
    </source>
</evidence>
<feature type="transmembrane region" description="Helical" evidence="6">
    <location>
        <begin position="340"/>
        <end position="360"/>
    </location>
</feature>
<dbReference type="KEGG" id="mur:EQY75_04690"/>
<feature type="transmembrane region" description="Helical" evidence="6">
    <location>
        <begin position="42"/>
        <end position="66"/>
    </location>
</feature>
<protein>
    <submittedName>
        <fullName evidence="7">Polysaccharide biosynthesis protein</fullName>
    </submittedName>
</protein>
<dbReference type="Pfam" id="PF01943">
    <property type="entry name" value="Polysacc_synt"/>
    <property type="match status" value="1"/>
</dbReference>
<gene>
    <name evidence="7" type="ORF">EQY75_04690</name>
</gene>
<dbReference type="RefSeq" id="WP_129603321.1">
    <property type="nucleotide sequence ID" value="NZ_CP035544.1"/>
</dbReference>
<feature type="transmembrane region" description="Helical" evidence="6">
    <location>
        <begin position="372"/>
        <end position="392"/>
    </location>
</feature>
<dbReference type="OrthoDB" id="5751261at2"/>
<dbReference type="AlphaFoldDB" id="A0A411E858"/>
<evidence type="ECO:0000313" key="8">
    <source>
        <dbReference type="Proteomes" id="UP000290889"/>
    </source>
</evidence>
<evidence type="ECO:0000313" key="7">
    <source>
        <dbReference type="EMBL" id="QBA63896.1"/>
    </source>
</evidence>
<evidence type="ECO:0000256" key="1">
    <source>
        <dbReference type="ARBA" id="ARBA00004651"/>
    </source>
</evidence>
<dbReference type="InterPro" id="IPR002797">
    <property type="entry name" value="Polysacc_synth"/>
</dbReference>
<evidence type="ECO:0000256" key="4">
    <source>
        <dbReference type="ARBA" id="ARBA00022989"/>
    </source>
</evidence>
<keyword evidence="4 6" id="KW-1133">Transmembrane helix</keyword>
<feature type="transmembrane region" description="Helical" evidence="6">
    <location>
        <begin position="224"/>
        <end position="242"/>
    </location>
</feature>
<keyword evidence="2" id="KW-1003">Cell membrane</keyword>
<feature type="transmembrane region" description="Helical" evidence="6">
    <location>
        <begin position="248"/>
        <end position="273"/>
    </location>
</feature>
<feature type="transmembrane region" description="Helical" evidence="6">
    <location>
        <begin position="184"/>
        <end position="204"/>
    </location>
</feature>
<feature type="transmembrane region" description="Helical" evidence="6">
    <location>
        <begin position="398"/>
        <end position="422"/>
    </location>
</feature>
<accession>A0A411E858</accession>
<dbReference type="Proteomes" id="UP000290889">
    <property type="component" value="Chromosome"/>
</dbReference>
<dbReference type="GO" id="GO:0005886">
    <property type="term" value="C:plasma membrane"/>
    <property type="evidence" value="ECO:0007669"/>
    <property type="project" value="UniProtKB-SubCell"/>
</dbReference>
<feature type="transmembrane region" description="Helical" evidence="6">
    <location>
        <begin position="434"/>
        <end position="452"/>
    </location>
</feature>
<name>A0A411E858_9FLAO</name>
<sequence>MSQLKRGALLNYTTIIVTNVVGLLLTPFIIKSLGDDEFGLYTMIGAFVGYISVLDFGLSNAVVRFVAKYKAEKDQTGEENFLATTLIIYGIISVIVIIVGTICYFNLENIFSNSLDLVQLEKAKIMFAILIFALAIGLPAGAFEGICFGYERFVFPKSVKLCRYLLRSVMVVGLLLLGGDAVSLVILDVTLNIILIAIIIYYVIRRLNVKFRLHQFSFDLPKRIFSYSIWIFVFVLVGQFQWKVGQMVLGIVANTTIVAIFAVGVMLGTYYGAFSTAISSVFLPRATQMVVANASGEQLTDMMIKIGRLSFIVLMFILGAFLLYGQQFVLLWVGESYFDSWIIALIIMLAYTLPLVQGFGNSILEAQNKLRFKALVYLTFLILGTGLGAFLAKDHGAIGMITGSVCGWMIAQNIMNIYYYRVIKINIFRFFKELFHRTVLAFIIALCIGWLINTIPGTGWLNFMFKAFLYSLTYFVLIYFLGCNSYEKALFLNTISKATKLKLNQ</sequence>
<feature type="transmembrane region" description="Helical" evidence="6">
    <location>
        <begin position="464"/>
        <end position="482"/>
    </location>
</feature>
<proteinExistence type="predicted"/>
<keyword evidence="8" id="KW-1185">Reference proteome</keyword>
<dbReference type="PANTHER" id="PTHR30250">
    <property type="entry name" value="PST FAMILY PREDICTED COLANIC ACID TRANSPORTER"/>
    <property type="match status" value="1"/>
</dbReference>
<keyword evidence="3 6" id="KW-0812">Transmembrane</keyword>
<feature type="transmembrane region" description="Helical" evidence="6">
    <location>
        <begin position="161"/>
        <end position="178"/>
    </location>
</feature>
<dbReference type="PANTHER" id="PTHR30250:SF26">
    <property type="entry name" value="PSMA PROTEIN"/>
    <property type="match status" value="1"/>
</dbReference>
<reference evidence="7 8" key="1">
    <citation type="submission" date="2019-01" db="EMBL/GenBank/DDBJ databases">
        <title>Muriicola soli sp. nov., isolated from soil.</title>
        <authorList>
            <person name="Kang H.J."/>
            <person name="Kim S.B."/>
        </authorList>
    </citation>
    <scope>NUCLEOTIDE SEQUENCE [LARGE SCALE GENOMIC DNA]</scope>
    <source>
        <strain evidence="7 8">MMS17-SY002</strain>
    </source>
</reference>
<feature type="transmembrane region" description="Helical" evidence="6">
    <location>
        <begin position="9"/>
        <end position="30"/>
    </location>
</feature>
<feature type="transmembrane region" description="Helical" evidence="6">
    <location>
        <begin position="86"/>
        <end position="107"/>
    </location>
</feature>
<keyword evidence="5 6" id="KW-0472">Membrane</keyword>
<feature type="transmembrane region" description="Helical" evidence="6">
    <location>
        <begin position="127"/>
        <end position="149"/>
    </location>
</feature>
<evidence type="ECO:0000256" key="6">
    <source>
        <dbReference type="SAM" id="Phobius"/>
    </source>
</evidence>
<organism evidence="7 8">
    <name type="scientific">Muriicola soli</name>
    <dbReference type="NCBI Taxonomy" id="2507538"/>
    <lineage>
        <taxon>Bacteria</taxon>
        <taxon>Pseudomonadati</taxon>
        <taxon>Bacteroidota</taxon>
        <taxon>Flavobacteriia</taxon>
        <taxon>Flavobacteriales</taxon>
        <taxon>Flavobacteriaceae</taxon>
        <taxon>Muriicola</taxon>
    </lineage>
</organism>
<comment type="subcellular location">
    <subcellularLocation>
        <location evidence="1">Cell membrane</location>
        <topology evidence="1">Multi-pass membrane protein</topology>
    </subcellularLocation>
</comment>